<dbReference type="Proteomes" id="UP000283523">
    <property type="component" value="Unassembled WGS sequence"/>
</dbReference>
<proteinExistence type="predicted"/>
<evidence type="ECO:0008006" key="3">
    <source>
        <dbReference type="Google" id="ProtNLM"/>
    </source>
</evidence>
<protein>
    <recommendedName>
        <fullName evidence="3">DUF3575 domain-containing protein</fullName>
    </recommendedName>
</protein>
<organism evidence="1 2">
    <name type="scientific">Fibrisoma montanum</name>
    <dbReference type="NCBI Taxonomy" id="2305895"/>
    <lineage>
        <taxon>Bacteria</taxon>
        <taxon>Pseudomonadati</taxon>
        <taxon>Bacteroidota</taxon>
        <taxon>Cytophagia</taxon>
        <taxon>Cytophagales</taxon>
        <taxon>Spirosomataceae</taxon>
        <taxon>Fibrisoma</taxon>
    </lineage>
</organism>
<accession>A0A418M099</accession>
<evidence type="ECO:0000313" key="2">
    <source>
        <dbReference type="Proteomes" id="UP000283523"/>
    </source>
</evidence>
<dbReference type="AlphaFoldDB" id="A0A418M099"/>
<evidence type="ECO:0000313" key="1">
    <source>
        <dbReference type="EMBL" id="RIV18963.1"/>
    </source>
</evidence>
<name>A0A418M099_9BACT</name>
<comment type="caution">
    <text evidence="1">The sequence shown here is derived from an EMBL/GenBank/DDBJ whole genome shotgun (WGS) entry which is preliminary data.</text>
</comment>
<gene>
    <name evidence="1" type="ORF">DYU11_26040</name>
</gene>
<dbReference type="OrthoDB" id="665857at2"/>
<keyword evidence="2" id="KW-1185">Reference proteome</keyword>
<dbReference type="EMBL" id="QXED01000009">
    <property type="protein sequence ID" value="RIV18963.1"/>
    <property type="molecule type" value="Genomic_DNA"/>
</dbReference>
<sequence length="253" mass="29124">MIDSVMKMKQVREAVGLIFLVVQSLTALSQPDSKQAADTTRAISERPTRAALIAETDQRFFYFSDSRNEANRWVPINVWGARVGMLLPAAYKIGVGVYYANQQISKPGLIPETSASVRRQLYYLTAYYEPYLYRKKLWELSLLTELGWGYSQYERIDNPALEQELAKGNFMPAGLGVSFSVKMPTIRGFRPLRWFGVNFLSGYRFILKKDIPASQINYNGLYYSIGPAFFLDRFTADYRAWRNQRKARRSAEK</sequence>
<reference evidence="1 2" key="1">
    <citation type="submission" date="2018-08" db="EMBL/GenBank/DDBJ databases">
        <title>Fibrisoma montanum sp. nov., isolated from Danxia mountain soil.</title>
        <authorList>
            <person name="Huang Y."/>
        </authorList>
    </citation>
    <scope>NUCLEOTIDE SEQUENCE [LARGE SCALE GENOMIC DNA]</scope>
    <source>
        <strain evidence="1 2">HYT19</strain>
    </source>
</reference>